<gene>
    <name evidence="8" type="ORF">HPP92_003343</name>
</gene>
<evidence type="ECO:0000256" key="2">
    <source>
        <dbReference type="ARBA" id="ARBA00010992"/>
    </source>
</evidence>
<dbReference type="InterPro" id="IPR050814">
    <property type="entry name" value="Myo-inositol_Transporter"/>
</dbReference>
<sequence>MGVFDSSATGNRSGNGILNLLAGKYRRVDAQLEDEQEVKMSQVKGGVSGDSKRYVLACAIFASLNSVLLGYDVGVMSGAIIFIQKDLHITEVQQEVLVGCLSFVSILGSLAGGRTSDAIGRKWTIGLASVVFKLVLP</sequence>
<evidence type="ECO:0000256" key="1">
    <source>
        <dbReference type="ARBA" id="ARBA00004141"/>
    </source>
</evidence>
<reference evidence="8 9" key="1">
    <citation type="journal article" date="2020" name="Nat. Food">
        <title>A phased Vanilla planifolia genome enables genetic improvement of flavour and production.</title>
        <authorList>
            <person name="Hasing T."/>
            <person name="Tang H."/>
            <person name="Brym M."/>
            <person name="Khazi F."/>
            <person name="Huang T."/>
            <person name="Chambers A.H."/>
        </authorList>
    </citation>
    <scope>NUCLEOTIDE SEQUENCE [LARGE SCALE GENOMIC DNA]</scope>
    <source>
        <tissue evidence="8">Leaf</tissue>
    </source>
</reference>
<protein>
    <recommendedName>
        <fullName evidence="7">Major facilitator superfamily (MFS) profile domain-containing protein</fullName>
    </recommendedName>
</protein>
<dbReference type="AlphaFoldDB" id="A0A835VH43"/>
<dbReference type="Pfam" id="PF07690">
    <property type="entry name" value="MFS_1"/>
    <property type="match status" value="1"/>
</dbReference>
<accession>A0A835VH43</accession>
<comment type="subcellular location">
    <subcellularLocation>
        <location evidence="1">Membrane</location>
        <topology evidence="1">Multi-pass membrane protein</topology>
    </subcellularLocation>
</comment>
<comment type="caution">
    <text evidence="8">The sequence shown here is derived from an EMBL/GenBank/DDBJ whole genome shotgun (WGS) entry which is preliminary data.</text>
</comment>
<evidence type="ECO:0000256" key="4">
    <source>
        <dbReference type="ARBA" id="ARBA00022692"/>
    </source>
</evidence>
<dbReference type="InterPro" id="IPR005829">
    <property type="entry name" value="Sugar_transporter_CS"/>
</dbReference>
<dbReference type="GO" id="GO:0022857">
    <property type="term" value="F:transmembrane transporter activity"/>
    <property type="evidence" value="ECO:0007669"/>
    <property type="project" value="InterPro"/>
</dbReference>
<evidence type="ECO:0000256" key="6">
    <source>
        <dbReference type="ARBA" id="ARBA00023136"/>
    </source>
</evidence>
<evidence type="ECO:0000313" key="9">
    <source>
        <dbReference type="Proteomes" id="UP000636800"/>
    </source>
</evidence>
<dbReference type="InterPro" id="IPR011701">
    <property type="entry name" value="MFS"/>
</dbReference>
<dbReference type="PROSITE" id="PS00216">
    <property type="entry name" value="SUGAR_TRANSPORT_1"/>
    <property type="match status" value="1"/>
</dbReference>
<keyword evidence="6" id="KW-0472">Membrane</keyword>
<dbReference type="InterPro" id="IPR036259">
    <property type="entry name" value="MFS_trans_sf"/>
</dbReference>
<dbReference type="PANTHER" id="PTHR48020">
    <property type="entry name" value="PROTON MYO-INOSITOL COTRANSPORTER"/>
    <property type="match status" value="1"/>
</dbReference>
<feature type="domain" description="Major facilitator superfamily (MFS) profile" evidence="7">
    <location>
        <begin position="58"/>
        <end position="137"/>
    </location>
</feature>
<evidence type="ECO:0000256" key="5">
    <source>
        <dbReference type="ARBA" id="ARBA00022989"/>
    </source>
</evidence>
<organism evidence="8 9">
    <name type="scientific">Vanilla planifolia</name>
    <name type="common">Vanilla</name>
    <dbReference type="NCBI Taxonomy" id="51239"/>
    <lineage>
        <taxon>Eukaryota</taxon>
        <taxon>Viridiplantae</taxon>
        <taxon>Streptophyta</taxon>
        <taxon>Embryophyta</taxon>
        <taxon>Tracheophyta</taxon>
        <taxon>Spermatophyta</taxon>
        <taxon>Magnoliopsida</taxon>
        <taxon>Liliopsida</taxon>
        <taxon>Asparagales</taxon>
        <taxon>Orchidaceae</taxon>
        <taxon>Vanilloideae</taxon>
        <taxon>Vanilleae</taxon>
        <taxon>Vanilla</taxon>
    </lineage>
</organism>
<dbReference type="Proteomes" id="UP000636800">
    <property type="component" value="Chromosome 1"/>
</dbReference>
<dbReference type="Gene3D" id="1.20.1250.20">
    <property type="entry name" value="MFS general substrate transporter like domains"/>
    <property type="match status" value="1"/>
</dbReference>
<comment type="similarity">
    <text evidence="2">Belongs to the major facilitator superfamily. Sugar transporter (TC 2.A.1.1) family.</text>
</comment>
<evidence type="ECO:0000313" key="8">
    <source>
        <dbReference type="EMBL" id="KAG0498652.1"/>
    </source>
</evidence>
<dbReference type="GO" id="GO:0016020">
    <property type="term" value="C:membrane"/>
    <property type="evidence" value="ECO:0007669"/>
    <property type="project" value="UniProtKB-SubCell"/>
</dbReference>
<evidence type="ECO:0000256" key="3">
    <source>
        <dbReference type="ARBA" id="ARBA00022448"/>
    </source>
</evidence>
<evidence type="ECO:0000259" key="7">
    <source>
        <dbReference type="PROSITE" id="PS50850"/>
    </source>
</evidence>
<proteinExistence type="inferred from homology"/>
<keyword evidence="9" id="KW-1185">Reference proteome</keyword>
<keyword evidence="3" id="KW-0813">Transport</keyword>
<dbReference type="SUPFAM" id="SSF103473">
    <property type="entry name" value="MFS general substrate transporter"/>
    <property type="match status" value="1"/>
</dbReference>
<dbReference type="PANTHER" id="PTHR48020:SF49">
    <property type="entry name" value="SUGAR TRANSPORTER"/>
    <property type="match status" value="1"/>
</dbReference>
<dbReference type="InterPro" id="IPR020846">
    <property type="entry name" value="MFS_dom"/>
</dbReference>
<name>A0A835VH43_VANPL</name>
<dbReference type="PROSITE" id="PS50850">
    <property type="entry name" value="MFS"/>
    <property type="match status" value="1"/>
</dbReference>
<keyword evidence="5" id="KW-1133">Transmembrane helix</keyword>
<dbReference type="EMBL" id="JADCNL010000001">
    <property type="protein sequence ID" value="KAG0498652.1"/>
    <property type="molecule type" value="Genomic_DNA"/>
</dbReference>
<keyword evidence="4" id="KW-0812">Transmembrane</keyword>